<dbReference type="PANTHER" id="PTHR38934:SF6">
    <property type="entry name" value="CHROMOSOME UNDETERMINED SCAFFOLD_176, WHOLE GENOME SHOTGUN SEQUENCE"/>
    <property type="match status" value="1"/>
</dbReference>
<dbReference type="InterPro" id="IPR006212">
    <property type="entry name" value="Furin_repeat"/>
</dbReference>
<dbReference type="AlphaFoldDB" id="A0A8S1RLG5"/>
<evidence type="ECO:0000313" key="2">
    <source>
        <dbReference type="Proteomes" id="UP000692954"/>
    </source>
</evidence>
<gene>
    <name evidence="1" type="ORF">PSON_ATCC_30995.1.T2220017</name>
</gene>
<protein>
    <submittedName>
        <fullName evidence="1">Uncharacterized protein</fullName>
    </submittedName>
</protein>
<comment type="caution">
    <text evidence="1">The sequence shown here is derived from an EMBL/GenBank/DDBJ whole genome shotgun (WGS) entry which is preliminary data.</text>
</comment>
<dbReference type="EMBL" id="CAJJDN010000222">
    <property type="protein sequence ID" value="CAD8129431.1"/>
    <property type="molecule type" value="Genomic_DNA"/>
</dbReference>
<dbReference type="Proteomes" id="UP000692954">
    <property type="component" value="Unassembled WGS sequence"/>
</dbReference>
<organism evidence="1 2">
    <name type="scientific">Paramecium sonneborni</name>
    <dbReference type="NCBI Taxonomy" id="65129"/>
    <lineage>
        <taxon>Eukaryota</taxon>
        <taxon>Sar</taxon>
        <taxon>Alveolata</taxon>
        <taxon>Ciliophora</taxon>
        <taxon>Intramacronucleata</taxon>
        <taxon>Oligohymenophorea</taxon>
        <taxon>Peniculida</taxon>
        <taxon>Parameciidae</taxon>
        <taxon>Paramecium</taxon>
    </lineage>
</organism>
<sequence>MDTGYLWIYINKVHGHLKFFNLHQINFSYKYSYTSPGILQSLPFEVRTVNFTIQLTTGTNQISGQIKFTSNAIQGQVSLKNIHVSKRQYYPSCISCTGPENNQCTQCYYGIPKNIFPTCPPNQYQQRLNGCKEICEIYSPFYSNGFWQNYLISTIEYCIARGTNSQDLKWQLIYDQQHVDTSPKIIAVNPYIFGVFKFNSGIYRYFKGLSTYLYATYLIGLKVKISFFNDIPVNCGMQFMINNTYYGSIYKNAFRIQTHKQIKNFKLFFKLGILFNIFLPKYSFLFSAKGNYTDGTVGW</sequence>
<dbReference type="OrthoDB" id="320288at2759"/>
<accession>A0A8S1RLG5</accession>
<reference evidence="1" key="1">
    <citation type="submission" date="2021-01" db="EMBL/GenBank/DDBJ databases">
        <authorList>
            <consortium name="Genoscope - CEA"/>
            <person name="William W."/>
        </authorList>
    </citation>
    <scope>NUCLEOTIDE SEQUENCE</scope>
</reference>
<dbReference type="PANTHER" id="PTHR38934">
    <property type="entry name" value="HYPHALLY REGULATED CELL WALL PROTEIN 1"/>
    <property type="match status" value="1"/>
</dbReference>
<proteinExistence type="predicted"/>
<evidence type="ECO:0000313" key="1">
    <source>
        <dbReference type="EMBL" id="CAD8129431.1"/>
    </source>
</evidence>
<keyword evidence="2" id="KW-1185">Reference proteome</keyword>
<name>A0A8S1RLG5_9CILI</name>
<dbReference type="CDD" id="cd00064">
    <property type="entry name" value="FU"/>
    <property type="match status" value="1"/>
</dbReference>